<dbReference type="EMBL" id="GGEC01059035">
    <property type="protein sequence ID" value="MBX39519.1"/>
    <property type="molecule type" value="Transcribed_RNA"/>
</dbReference>
<accession>A0A2P2NAL8</accession>
<dbReference type="AlphaFoldDB" id="A0A2P2NAL8"/>
<reference evidence="1" key="1">
    <citation type="submission" date="2018-02" db="EMBL/GenBank/DDBJ databases">
        <title>Rhizophora mucronata_Transcriptome.</title>
        <authorList>
            <person name="Meera S.P."/>
            <person name="Sreeshan A."/>
            <person name="Augustine A."/>
        </authorList>
    </citation>
    <scope>NUCLEOTIDE SEQUENCE</scope>
    <source>
        <tissue evidence="1">Leaf</tissue>
    </source>
</reference>
<sequence>MNSNFSLQNAQTKVSQTNELECVRILATLLSLHYSINGHAMNVQRPERLKRLITF</sequence>
<evidence type="ECO:0000313" key="1">
    <source>
        <dbReference type="EMBL" id="MBX39519.1"/>
    </source>
</evidence>
<organism evidence="1">
    <name type="scientific">Rhizophora mucronata</name>
    <name type="common">Asiatic mangrove</name>
    <dbReference type="NCBI Taxonomy" id="61149"/>
    <lineage>
        <taxon>Eukaryota</taxon>
        <taxon>Viridiplantae</taxon>
        <taxon>Streptophyta</taxon>
        <taxon>Embryophyta</taxon>
        <taxon>Tracheophyta</taxon>
        <taxon>Spermatophyta</taxon>
        <taxon>Magnoliopsida</taxon>
        <taxon>eudicotyledons</taxon>
        <taxon>Gunneridae</taxon>
        <taxon>Pentapetalae</taxon>
        <taxon>rosids</taxon>
        <taxon>fabids</taxon>
        <taxon>Malpighiales</taxon>
        <taxon>Rhizophoraceae</taxon>
        <taxon>Rhizophora</taxon>
    </lineage>
</organism>
<proteinExistence type="predicted"/>
<protein>
    <submittedName>
        <fullName evidence="1">Uncharacterized protein</fullName>
    </submittedName>
</protein>
<name>A0A2P2NAL8_RHIMU</name>